<evidence type="ECO:0000256" key="2">
    <source>
        <dbReference type="ARBA" id="ARBA00023239"/>
    </source>
</evidence>
<evidence type="ECO:0000313" key="5">
    <source>
        <dbReference type="EMBL" id="SEG16538.1"/>
    </source>
</evidence>
<dbReference type="EMBL" id="FNVO01000003">
    <property type="protein sequence ID" value="SEG16538.1"/>
    <property type="molecule type" value="Genomic_DNA"/>
</dbReference>
<dbReference type="InterPro" id="IPR016938">
    <property type="entry name" value="UPF0317"/>
</dbReference>
<dbReference type="InterPro" id="IPR038021">
    <property type="entry name" value="Putative_hydro-lyase"/>
</dbReference>
<evidence type="ECO:0000256" key="1">
    <source>
        <dbReference type="ARBA" id="ARBA00007896"/>
    </source>
</evidence>
<accession>A0A1H5XXZ6</accession>
<organism evidence="5 6">
    <name type="scientific">Thermomonospora echinospora</name>
    <dbReference type="NCBI Taxonomy" id="1992"/>
    <lineage>
        <taxon>Bacteria</taxon>
        <taxon>Bacillati</taxon>
        <taxon>Actinomycetota</taxon>
        <taxon>Actinomycetes</taxon>
        <taxon>Streptosporangiales</taxon>
        <taxon>Thermomonosporaceae</taxon>
        <taxon>Thermomonospora</taxon>
    </lineage>
</organism>
<dbReference type="SUPFAM" id="SSF160920">
    <property type="entry name" value="PSTPO5379-like"/>
    <property type="match status" value="1"/>
</dbReference>
<reference evidence="6" key="1">
    <citation type="submission" date="2016-10" db="EMBL/GenBank/DDBJ databases">
        <authorList>
            <person name="Varghese N."/>
            <person name="Submissions S."/>
        </authorList>
    </citation>
    <scope>NUCLEOTIDE SEQUENCE [LARGE SCALE GENOMIC DNA]</scope>
    <source>
        <strain evidence="6">DSM 43163</strain>
    </source>
</reference>
<comment type="similarity">
    <text evidence="1 3">Belongs to the D-glutamate cyclase family.</text>
</comment>
<feature type="region of interest" description="Disordered" evidence="4">
    <location>
        <begin position="1"/>
        <end position="22"/>
    </location>
</feature>
<sequence>MDRTPRPKAWTTQAGNHPGMSLPDQPAVLTPTQARALFRTGATTPTTSGWCRGYTQANLLAVPRTLAFDALLFALRNPGACPLLEVTDPGDPHPRNLAPTADLRTDLPAYRIYEHGTLVAEVGDATAYWRDDLVALLIGCSFSFEAALAAAGVPVRHVEQGRNVSMYVTDRPCVPAGRLSGPLVVSMRPVPEPLVDTAIEVSTRYPAHHGPPIHVGNPAALGIADLARPDFGDPVEAEPGDVPVFWACGVTPQAVCMASGPEFVITHSPGRMFITDRAD</sequence>
<protein>
    <recommendedName>
        <fullName evidence="3">Putative hydro-lyase SAMN04489712_103462</fullName>
        <ecNumber evidence="3">4.2.1.-</ecNumber>
    </recommendedName>
</protein>
<dbReference type="AlphaFoldDB" id="A0A1H5XXZ6"/>
<dbReference type="Gene3D" id="3.30.2040.10">
    <property type="entry name" value="PSTPO5379-like domain"/>
    <property type="match status" value="1"/>
</dbReference>
<dbReference type="EC" id="4.2.1.-" evidence="3"/>
<proteinExistence type="inferred from homology"/>
<dbReference type="NCBIfam" id="NF003969">
    <property type="entry name" value="PRK05463.1"/>
    <property type="match status" value="1"/>
</dbReference>
<evidence type="ECO:0000313" key="6">
    <source>
        <dbReference type="Proteomes" id="UP000236723"/>
    </source>
</evidence>
<name>A0A1H5XXZ6_9ACTN</name>
<dbReference type="Proteomes" id="UP000236723">
    <property type="component" value="Unassembled WGS sequence"/>
</dbReference>
<dbReference type="InterPro" id="IPR009906">
    <property type="entry name" value="D-Glu_cyclase"/>
</dbReference>
<dbReference type="FunFam" id="3.30.2040.10:FF:000001">
    <property type="entry name" value="D-glutamate cyclase, mitochondrial"/>
    <property type="match status" value="1"/>
</dbReference>
<dbReference type="HAMAP" id="MF_01830">
    <property type="entry name" value="Hydro_lyase"/>
    <property type="match status" value="1"/>
</dbReference>
<gene>
    <name evidence="5" type="ORF">SAMN04489712_103462</name>
</gene>
<dbReference type="GO" id="GO:0016829">
    <property type="term" value="F:lyase activity"/>
    <property type="evidence" value="ECO:0007669"/>
    <property type="project" value="UniProtKB-KW"/>
</dbReference>
<dbReference type="Gene3D" id="3.40.1640.10">
    <property type="entry name" value="PSTPO5379-like"/>
    <property type="match status" value="1"/>
</dbReference>
<dbReference type="PANTHER" id="PTHR32022">
    <property type="entry name" value="D-GLUTAMATE CYCLASE, MITOCHONDRIAL"/>
    <property type="match status" value="1"/>
</dbReference>
<dbReference type="PANTHER" id="PTHR32022:SF10">
    <property type="entry name" value="D-GLUTAMATE CYCLASE, MITOCHONDRIAL"/>
    <property type="match status" value="1"/>
</dbReference>
<evidence type="ECO:0000256" key="3">
    <source>
        <dbReference type="HAMAP-Rule" id="MF_01830"/>
    </source>
</evidence>
<dbReference type="Pfam" id="PF07286">
    <property type="entry name" value="D-Glu_cyclase"/>
    <property type="match status" value="1"/>
</dbReference>
<evidence type="ECO:0000256" key="4">
    <source>
        <dbReference type="SAM" id="MobiDB-lite"/>
    </source>
</evidence>
<keyword evidence="2 3" id="KW-0456">Lyase</keyword>
<dbReference type="PIRSF" id="PIRSF029755">
    <property type="entry name" value="UCP029755"/>
    <property type="match status" value="1"/>
</dbReference>
<keyword evidence="6" id="KW-1185">Reference proteome</keyword>